<gene>
    <name evidence="1" type="ORF">FN924_14680</name>
</gene>
<sequence>MKRKYMETELFCIHCEDDTLHLITYLNDVITKVECEDCQNGIELRVNVMEEFYKESYHRIASKPARITNEYREDLSHFLFSLPIRVITKPYRLVQDLKGAREIIRDYQANYKDFG</sequence>
<evidence type="ECO:0000313" key="1">
    <source>
        <dbReference type="EMBL" id="QDP41320.1"/>
    </source>
</evidence>
<evidence type="ECO:0000313" key="2">
    <source>
        <dbReference type="Proteomes" id="UP000315215"/>
    </source>
</evidence>
<keyword evidence="2" id="KW-1185">Reference proteome</keyword>
<name>A0A516KIU3_9BACI</name>
<dbReference type="RefSeq" id="WP_143895746.1">
    <property type="nucleotide sequence ID" value="NZ_CP041666.1"/>
</dbReference>
<accession>A0A516KIU3</accession>
<dbReference type="AlphaFoldDB" id="A0A516KIU3"/>
<reference evidence="1 2" key="1">
    <citation type="submission" date="2019-07" db="EMBL/GenBank/DDBJ databases">
        <authorList>
            <person name="Li J."/>
        </authorList>
    </citation>
    <scope>NUCLEOTIDE SEQUENCE [LARGE SCALE GENOMIC DNA]</scope>
    <source>
        <strain evidence="1 2">TKL69</strain>
    </source>
</reference>
<organism evidence="1 2">
    <name type="scientific">Radiobacillus deserti</name>
    <dbReference type="NCBI Taxonomy" id="2594883"/>
    <lineage>
        <taxon>Bacteria</taxon>
        <taxon>Bacillati</taxon>
        <taxon>Bacillota</taxon>
        <taxon>Bacilli</taxon>
        <taxon>Bacillales</taxon>
        <taxon>Bacillaceae</taxon>
        <taxon>Radiobacillus</taxon>
    </lineage>
</organism>
<dbReference type="EMBL" id="CP041666">
    <property type="protein sequence ID" value="QDP41320.1"/>
    <property type="molecule type" value="Genomic_DNA"/>
</dbReference>
<protein>
    <submittedName>
        <fullName evidence="1">Bh protein</fullName>
    </submittedName>
</protein>
<dbReference type="Proteomes" id="UP000315215">
    <property type="component" value="Chromosome"/>
</dbReference>
<proteinExistence type="predicted"/>
<dbReference type="KEGG" id="aqt:FN924_14680"/>
<dbReference type="OrthoDB" id="2427546at2"/>